<dbReference type="PROSITE" id="PS50977">
    <property type="entry name" value="HTH_TETR_2"/>
    <property type="match status" value="1"/>
</dbReference>
<dbReference type="PANTHER" id="PTHR47506">
    <property type="entry name" value="TRANSCRIPTIONAL REGULATORY PROTEIN"/>
    <property type="match status" value="1"/>
</dbReference>
<keyword evidence="7" id="KW-1185">Reference proteome</keyword>
<dbReference type="Gene3D" id="1.10.357.10">
    <property type="entry name" value="Tetracycline Repressor, domain 2"/>
    <property type="match status" value="1"/>
</dbReference>
<dbReference type="Pfam" id="PF00440">
    <property type="entry name" value="TetR_N"/>
    <property type="match status" value="1"/>
</dbReference>
<evidence type="ECO:0000256" key="4">
    <source>
        <dbReference type="PROSITE-ProRule" id="PRU00335"/>
    </source>
</evidence>
<accession>A0A7W7CFU1</accession>
<evidence type="ECO:0000256" key="2">
    <source>
        <dbReference type="ARBA" id="ARBA00023125"/>
    </source>
</evidence>
<dbReference type="Pfam" id="PF21993">
    <property type="entry name" value="TetR_C_13_2"/>
    <property type="match status" value="1"/>
</dbReference>
<dbReference type="InterPro" id="IPR054156">
    <property type="entry name" value="YxaF_TetR_C"/>
</dbReference>
<organism evidence="6 7">
    <name type="scientific">Crossiella cryophila</name>
    <dbReference type="NCBI Taxonomy" id="43355"/>
    <lineage>
        <taxon>Bacteria</taxon>
        <taxon>Bacillati</taxon>
        <taxon>Actinomycetota</taxon>
        <taxon>Actinomycetes</taxon>
        <taxon>Pseudonocardiales</taxon>
        <taxon>Pseudonocardiaceae</taxon>
        <taxon>Crossiella</taxon>
    </lineage>
</organism>
<dbReference type="EMBL" id="JACHMH010000001">
    <property type="protein sequence ID" value="MBB4678709.1"/>
    <property type="molecule type" value="Genomic_DNA"/>
</dbReference>
<proteinExistence type="predicted"/>
<keyword evidence="3" id="KW-0804">Transcription</keyword>
<evidence type="ECO:0000313" key="7">
    <source>
        <dbReference type="Proteomes" id="UP000533598"/>
    </source>
</evidence>
<dbReference type="GO" id="GO:0003677">
    <property type="term" value="F:DNA binding"/>
    <property type="evidence" value="ECO:0007669"/>
    <property type="project" value="UniProtKB-UniRule"/>
</dbReference>
<comment type="caution">
    <text evidence="6">The sequence shown here is derived from an EMBL/GenBank/DDBJ whole genome shotgun (WGS) entry which is preliminary data.</text>
</comment>
<dbReference type="AlphaFoldDB" id="A0A7W7CFU1"/>
<reference evidence="6 7" key="1">
    <citation type="submission" date="2020-08" db="EMBL/GenBank/DDBJ databases">
        <title>Sequencing the genomes of 1000 actinobacteria strains.</title>
        <authorList>
            <person name="Klenk H.-P."/>
        </authorList>
    </citation>
    <scope>NUCLEOTIDE SEQUENCE [LARGE SCALE GENOMIC DNA]</scope>
    <source>
        <strain evidence="6 7">DSM 44230</strain>
    </source>
</reference>
<dbReference type="InterPro" id="IPR009057">
    <property type="entry name" value="Homeodomain-like_sf"/>
</dbReference>
<dbReference type="SUPFAM" id="SSF48498">
    <property type="entry name" value="Tetracyclin repressor-like, C-terminal domain"/>
    <property type="match status" value="1"/>
</dbReference>
<feature type="domain" description="HTH tetR-type" evidence="5">
    <location>
        <begin position="5"/>
        <end position="65"/>
    </location>
</feature>
<protein>
    <submittedName>
        <fullName evidence="6">AcrR family transcriptional regulator</fullName>
    </submittedName>
</protein>
<dbReference type="PANTHER" id="PTHR47506:SF3">
    <property type="entry name" value="HTH-TYPE TRANSCRIPTIONAL REGULATOR LMRA"/>
    <property type="match status" value="1"/>
</dbReference>
<dbReference type="RefSeq" id="WP_185004548.1">
    <property type="nucleotide sequence ID" value="NZ_BAAAUI010000010.1"/>
</dbReference>
<feature type="DNA-binding region" description="H-T-H motif" evidence="4">
    <location>
        <begin position="28"/>
        <end position="47"/>
    </location>
</feature>
<sequence>MGKRTDSRDRTIAAAERLFRTRGVARTGLREVVAAAGTARGALGHHFPGGKEELIVAVLERNAGRIAGLLRAARDLDPPPVPADVVRAVVGVWREELRRTDFTLGCPLVATVVDDAVDHPDVRTAVTAALTSWEEPLATLLGGAGKPPAPGLALALLAAVEGAVVLARARRDLGALDEVERVFLGVLGC</sequence>
<name>A0A7W7CFU1_9PSEU</name>
<gene>
    <name evidence="6" type="ORF">HNR67_004827</name>
</gene>
<dbReference type="SUPFAM" id="SSF46689">
    <property type="entry name" value="Homeodomain-like"/>
    <property type="match status" value="1"/>
</dbReference>
<keyword evidence="2 4" id="KW-0238">DNA-binding</keyword>
<dbReference type="Proteomes" id="UP000533598">
    <property type="component" value="Unassembled WGS sequence"/>
</dbReference>
<dbReference type="InterPro" id="IPR001647">
    <property type="entry name" value="HTH_TetR"/>
</dbReference>
<evidence type="ECO:0000259" key="5">
    <source>
        <dbReference type="PROSITE" id="PS50977"/>
    </source>
</evidence>
<evidence type="ECO:0000256" key="3">
    <source>
        <dbReference type="ARBA" id="ARBA00023163"/>
    </source>
</evidence>
<evidence type="ECO:0000313" key="6">
    <source>
        <dbReference type="EMBL" id="MBB4678709.1"/>
    </source>
</evidence>
<dbReference type="InterPro" id="IPR036271">
    <property type="entry name" value="Tet_transcr_reg_TetR-rel_C_sf"/>
</dbReference>
<keyword evidence="1" id="KW-0805">Transcription regulation</keyword>
<evidence type="ECO:0000256" key="1">
    <source>
        <dbReference type="ARBA" id="ARBA00023015"/>
    </source>
</evidence>